<evidence type="ECO:0000256" key="2">
    <source>
        <dbReference type="ARBA" id="ARBA00002901"/>
    </source>
</evidence>
<dbReference type="Proteomes" id="UP000445696">
    <property type="component" value="Unassembled WGS sequence"/>
</dbReference>
<dbReference type="Pfam" id="PF03453">
    <property type="entry name" value="MoeA_N"/>
    <property type="match status" value="1"/>
</dbReference>
<evidence type="ECO:0000256" key="3">
    <source>
        <dbReference type="ARBA" id="ARBA00005046"/>
    </source>
</evidence>
<evidence type="ECO:0000256" key="6">
    <source>
        <dbReference type="ARBA" id="ARBA00022679"/>
    </source>
</evidence>
<evidence type="ECO:0000256" key="11">
    <source>
        <dbReference type="RuleBase" id="RU365090"/>
    </source>
</evidence>
<dbReference type="SUPFAM" id="SSF63867">
    <property type="entry name" value="MoeA C-terminal domain-like"/>
    <property type="match status" value="1"/>
</dbReference>
<comment type="pathway">
    <text evidence="3 11">Cofactor biosynthesis; molybdopterin biosynthesis.</text>
</comment>
<comment type="function">
    <text evidence="2 11">Catalyzes the insertion of molybdate into adenylated molybdopterin with the concomitant release of AMP.</text>
</comment>
<dbReference type="InterPro" id="IPR005111">
    <property type="entry name" value="MoeA_C_domain_IV"/>
</dbReference>
<keyword evidence="7 11" id="KW-0479">Metal-binding</keyword>
<dbReference type="GO" id="GO:0006777">
    <property type="term" value="P:Mo-molybdopterin cofactor biosynthetic process"/>
    <property type="evidence" value="ECO:0007669"/>
    <property type="project" value="UniProtKB-UniRule"/>
</dbReference>
<dbReference type="EMBL" id="WTVA01000004">
    <property type="protein sequence ID" value="MZR22618.1"/>
    <property type="molecule type" value="Genomic_DNA"/>
</dbReference>
<proteinExistence type="inferred from homology"/>
<keyword evidence="14" id="KW-1185">Reference proteome</keyword>
<evidence type="ECO:0000256" key="9">
    <source>
        <dbReference type="ARBA" id="ARBA00023150"/>
    </source>
</evidence>
<dbReference type="NCBIfam" id="TIGR00177">
    <property type="entry name" value="molyb_syn"/>
    <property type="match status" value="1"/>
</dbReference>
<dbReference type="InterPro" id="IPR036135">
    <property type="entry name" value="MoeA_linker/N_sf"/>
</dbReference>
<dbReference type="PROSITE" id="PS01079">
    <property type="entry name" value="MOCF_BIOSYNTHESIS_2"/>
    <property type="match status" value="1"/>
</dbReference>
<dbReference type="NCBIfam" id="NF045515">
    <property type="entry name" value="Glp_gephyrin"/>
    <property type="match status" value="1"/>
</dbReference>
<dbReference type="GO" id="GO:0061599">
    <property type="term" value="F:molybdopterin molybdotransferase activity"/>
    <property type="evidence" value="ECO:0007669"/>
    <property type="project" value="UniProtKB-UniRule"/>
</dbReference>
<comment type="similarity">
    <text evidence="4 11">Belongs to the MoeA family.</text>
</comment>
<dbReference type="FunFam" id="3.40.980.10:FF:000004">
    <property type="entry name" value="Molybdopterin molybdenumtransferase"/>
    <property type="match status" value="1"/>
</dbReference>
<dbReference type="Pfam" id="PF03454">
    <property type="entry name" value="MoeA_C"/>
    <property type="match status" value="1"/>
</dbReference>
<organism evidence="13 14">
    <name type="scientific">Sneathiella chungangensis</name>
    <dbReference type="NCBI Taxonomy" id="1418234"/>
    <lineage>
        <taxon>Bacteria</taxon>
        <taxon>Pseudomonadati</taxon>
        <taxon>Pseudomonadota</taxon>
        <taxon>Alphaproteobacteria</taxon>
        <taxon>Sneathiellales</taxon>
        <taxon>Sneathiellaceae</taxon>
        <taxon>Sneathiella</taxon>
    </lineage>
</organism>
<dbReference type="Gene3D" id="3.90.105.10">
    <property type="entry name" value="Molybdopterin biosynthesis moea protein, domain 2"/>
    <property type="match status" value="1"/>
</dbReference>
<dbReference type="CDD" id="cd00887">
    <property type="entry name" value="MoeA"/>
    <property type="match status" value="1"/>
</dbReference>
<evidence type="ECO:0000256" key="8">
    <source>
        <dbReference type="ARBA" id="ARBA00022842"/>
    </source>
</evidence>
<dbReference type="Gene3D" id="2.40.340.10">
    <property type="entry name" value="MoeA, C-terminal, domain IV"/>
    <property type="match status" value="1"/>
</dbReference>
<dbReference type="UniPathway" id="UPA00344"/>
<keyword evidence="8 11" id="KW-0460">Magnesium</keyword>
<comment type="caution">
    <text evidence="13">The sequence shown here is derived from an EMBL/GenBank/DDBJ whole genome shotgun (WGS) entry which is preliminary data.</text>
</comment>
<accession>A0A845MF58</accession>
<dbReference type="InterPro" id="IPR001453">
    <property type="entry name" value="MoaB/Mog_dom"/>
</dbReference>
<protein>
    <recommendedName>
        <fullName evidence="11">Molybdopterin molybdenumtransferase</fullName>
        <ecNumber evidence="11">2.10.1.1</ecNumber>
    </recommendedName>
</protein>
<evidence type="ECO:0000256" key="10">
    <source>
        <dbReference type="ARBA" id="ARBA00047317"/>
    </source>
</evidence>
<sequence>MMKTASRSLSFNISSWRPLSMERLANDCFANSSEMISAREAIEKITEAGAAIVDAETRRLPDALGHILAEDVIAPRNVPPADNSAVDGFAFRHADYEKNPDARRAILGHSKAGHPWKGSLEGDGVVKILTGAMMPEGFDTVAMIEDISSDGSHIILPAGMKAGANRRKAGEDIREGQVLLKKGTRLRPQELGYLASIGAASVKVYKPLRVALFSTGDELLNPDEPYASGHIYDSNRFILGALLKSFGCAVTDLGILKDRLPVVRAALNDAAGNHDLVITSGGVSMGDEDHVRTALTDVGQLHFWQIAIKPGRPLALGQIGNTAFVGLPGNPIAALVCSLIFVRPLIGILSGANARKPLTFQAKADFAMKKKAGRTEWLRGHYTGGEGIGTVQKFATDGSGILTSAVWANGLIEIGDDVTYIDKGDLVKFLPFSELMR</sequence>
<gene>
    <name evidence="13" type="ORF">GQF03_09755</name>
</gene>
<dbReference type="GO" id="GO:0046872">
    <property type="term" value="F:metal ion binding"/>
    <property type="evidence" value="ECO:0007669"/>
    <property type="project" value="UniProtKB-UniRule"/>
</dbReference>
<evidence type="ECO:0000313" key="13">
    <source>
        <dbReference type="EMBL" id="MZR22618.1"/>
    </source>
</evidence>
<keyword evidence="6 11" id="KW-0808">Transferase</keyword>
<dbReference type="InterPro" id="IPR036425">
    <property type="entry name" value="MoaB/Mog-like_dom_sf"/>
</dbReference>
<comment type="cofactor">
    <cofactor evidence="1 11">
        <name>Mg(2+)</name>
        <dbReference type="ChEBI" id="CHEBI:18420"/>
    </cofactor>
</comment>
<evidence type="ECO:0000313" key="14">
    <source>
        <dbReference type="Proteomes" id="UP000445696"/>
    </source>
</evidence>
<dbReference type="InterPro" id="IPR008284">
    <property type="entry name" value="MoCF_biosynth_CS"/>
</dbReference>
<dbReference type="InterPro" id="IPR005110">
    <property type="entry name" value="MoeA_linker/N"/>
</dbReference>
<dbReference type="Gene3D" id="2.170.190.11">
    <property type="entry name" value="Molybdopterin biosynthesis moea protein, domain 3"/>
    <property type="match status" value="1"/>
</dbReference>
<dbReference type="PANTHER" id="PTHR10192:SF5">
    <property type="entry name" value="GEPHYRIN"/>
    <property type="match status" value="1"/>
</dbReference>
<dbReference type="SUPFAM" id="SSF63882">
    <property type="entry name" value="MoeA N-terminal region -like"/>
    <property type="match status" value="1"/>
</dbReference>
<keyword evidence="5 11" id="KW-0500">Molybdenum</keyword>
<dbReference type="SMART" id="SM00852">
    <property type="entry name" value="MoCF_biosynth"/>
    <property type="match status" value="1"/>
</dbReference>
<dbReference type="EC" id="2.10.1.1" evidence="11"/>
<comment type="catalytic activity">
    <reaction evidence="10">
        <text>adenylyl-molybdopterin + molybdate = Mo-molybdopterin + AMP + H(+)</text>
        <dbReference type="Rhea" id="RHEA:35047"/>
        <dbReference type="ChEBI" id="CHEBI:15378"/>
        <dbReference type="ChEBI" id="CHEBI:36264"/>
        <dbReference type="ChEBI" id="CHEBI:62727"/>
        <dbReference type="ChEBI" id="CHEBI:71302"/>
        <dbReference type="ChEBI" id="CHEBI:456215"/>
        <dbReference type="EC" id="2.10.1.1"/>
    </reaction>
</comment>
<evidence type="ECO:0000256" key="4">
    <source>
        <dbReference type="ARBA" id="ARBA00010763"/>
    </source>
</evidence>
<evidence type="ECO:0000259" key="12">
    <source>
        <dbReference type="SMART" id="SM00852"/>
    </source>
</evidence>
<dbReference type="Gene3D" id="3.40.980.10">
    <property type="entry name" value="MoaB/Mog-like domain"/>
    <property type="match status" value="1"/>
</dbReference>
<dbReference type="InterPro" id="IPR036688">
    <property type="entry name" value="MoeA_C_domain_IV_sf"/>
</dbReference>
<reference evidence="13 14" key="1">
    <citation type="journal article" date="2014" name="Int. J. Syst. Evol. Microbiol.">
        <title>Sneathiella chungangensis sp. nov., isolated from a marine sand, and emended description of the genus Sneathiella.</title>
        <authorList>
            <person name="Siamphan C."/>
            <person name="Kim H."/>
            <person name="Lee J.S."/>
            <person name="Kim W."/>
        </authorList>
    </citation>
    <scope>NUCLEOTIDE SEQUENCE [LARGE SCALE GENOMIC DNA]</scope>
    <source>
        <strain evidence="13 14">KCTC 32476</strain>
    </source>
</reference>
<dbReference type="Pfam" id="PF00994">
    <property type="entry name" value="MoCF_biosynth"/>
    <property type="match status" value="1"/>
</dbReference>
<dbReference type="PANTHER" id="PTHR10192">
    <property type="entry name" value="MOLYBDOPTERIN BIOSYNTHESIS PROTEIN"/>
    <property type="match status" value="1"/>
</dbReference>
<dbReference type="GO" id="GO:0005829">
    <property type="term" value="C:cytosol"/>
    <property type="evidence" value="ECO:0007669"/>
    <property type="project" value="TreeGrafter"/>
</dbReference>
<evidence type="ECO:0000256" key="1">
    <source>
        <dbReference type="ARBA" id="ARBA00001946"/>
    </source>
</evidence>
<dbReference type="SUPFAM" id="SSF53218">
    <property type="entry name" value="Molybdenum cofactor biosynthesis proteins"/>
    <property type="match status" value="1"/>
</dbReference>
<name>A0A845MF58_9PROT</name>
<dbReference type="AlphaFoldDB" id="A0A845MF58"/>
<feature type="domain" description="MoaB/Mog" evidence="12">
    <location>
        <begin position="211"/>
        <end position="348"/>
    </location>
</feature>
<dbReference type="InterPro" id="IPR038987">
    <property type="entry name" value="MoeA-like"/>
</dbReference>
<evidence type="ECO:0000256" key="5">
    <source>
        <dbReference type="ARBA" id="ARBA00022505"/>
    </source>
</evidence>
<evidence type="ECO:0000256" key="7">
    <source>
        <dbReference type="ARBA" id="ARBA00022723"/>
    </source>
</evidence>
<keyword evidence="9 11" id="KW-0501">Molybdenum cofactor biosynthesis</keyword>